<evidence type="ECO:0000313" key="2">
    <source>
        <dbReference type="Proteomes" id="UP001500908"/>
    </source>
</evidence>
<organism evidence="1 2">
    <name type="scientific">Salinactinospora qingdaonensis</name>
    <dbReference type="NCBI Taxonomy" id="702744"/>
    <lineage>
        <taxon>Bacteria</taxon>
        <taxon>Bacillati</taxon>
        <taxon>Actinomycetota</taxon>
        <taxon>Actinomycetes</taxon>
        <taxon>Streptosporangiales</taxon>
        <taxon>Nocardiopsidaceae</taxon>
        <taxon>Salinactinospora</taxon>
    </lineage>
</organism>
<evidence type="ECO:0000313" key="1">
    <source>
        <dbReference type="EMBL" id="GAA3735883.1"/>
    </source>
</evidence>
<proteinExistence type="predicted"/>
<keyword evidence="2" id="KW-1185">Reference proteome</keyword>
<dbReference type="RefSeq" id="WP_344968804.1">
    <property type="nucleotide sequence ID" value="NZ_BAABDD010000005.1"/>
</dbReference>
<name>A0ABP7FBS8_9ACTN</name>
<comment type="caution">
    <text evidence="1">The sequence shown here is derived from an EMBL/GenBank/DDBJ whole genome shotgun (WGS) entry which is preliminary data.</text>
</comment>
<gene>
    <name evidence="1" type="ORF">GCM10022402_15080</name>
</gene>
<reference evidence="2" key="1">
    <citation type="journal article" date="2019" name="Int. J. Syst. Evol. Microbiol.">
        <title>The Global Catalogue of Microorganisms (GCM) 10K type strain sequencing project: providing services to taxonomists for standard genome sequencing and annotation.</title>
        <authorList>
            <consortium name="The Broad Institute Genomics Platform"/>
            <consortium name="The Broad Institute Genome Sequencing Center for Infectious Disease"/>
            <person name="Wu L."/>
            <person name="Ma J."/>
        </authorList>
    </citation>
    <scope>NUCLEOTIDE SEQUENCE [LARGE SCALE GENOMIC DNA]</scope>
    <source>
        <strain evidence="2">JCM 17137</strain>
    </source>
</reference>
<dbReference type="Proteomes" id="UP001500908">
    <property type="component" value="Unassembled WGS sequence"/>
</dbReference>
<accession>A0ABP7FBS8</accession>
<sequence length="200" mass="21828">MRDVEAHHVASLRELLSATPWVERTEELARALRLTRDPGGLMLVGTPQEEPWHLAAHLDDESRYADLPQLSPTLVRWQPPPGAPAHLSIGMERLADARRGETLFVVNPADETPAPLLERVDDARRTGATILALDQGDHELTSLAHDAISLTPSNAPLSFDGLQHLVSSAAGEAVESRRKGGLKDRLSRFLDLVSGPRIAE</sequence>
<protein>
    <submittedName>
        <fullName evidence="1">Uncharacterized protein</fullName>
    </submittedName>
</protein>
<dbReference type="EMBL" id="BAABDD010000005">
    <property type="protein sequence ID" value="GAA3735883.1"/>
    <property type="molecule type" value="Genomic_DNA"/>
</dbReference>